<feature type="compositionally biased region" description="Low complexity" evidence="1">
    <location>
        <begin position="585"/>
        <end position="597"/>
    </location>
</feature>
<dbReference type="EMBL" id="WVTA01000014">
    <property type="protein sequence ID" value="KAK3202161.1"/>
    <property type="molecule type" value="Genomic_DNA"/>
</dbReference>
<reference evidence="2 3" key="1">
    <citation type="submission" date="2021-02" db="EMBL/GenBank/DDBJ databases">
        <title>Genome assembly of Pseudopithomyces chartarum.</title>
        <authorList>
            <person name="Jauregui R."/>
            <person name="Singh J."/>
            <person name="Voisey C."/>
        </authorList>
    </citation>
    <scope>NUCLEOTIDE SEQUENCE [LARGE SCALE GENOMIC DNA]</scope>
    <source>
        <strain evidence="2 3">AGR01</strain>
    </source>
</reference>
<feature type="compositionally biased region" description="Polar residues" evidence="1">
    <location>
        <begin position="378"/>
        <end position="403"/>
    </location>
</feature>
<feature type="region of interest" description="Disordered" evidence="1">
    <location>
        <begin position="292"/>
        <end position="318"/>
    </location>
</feature>
<dbReference type="Proteomes" id="UP001280581">
    <property type="component" value="Unassembled WGS sequence"/>
</dbReference>
<protein>
    <submittedName>
        <fullName evidence="2">Uncharacterized protein</fullName>
    </submittedName>
</protein>
<feature type="compositionally biased region" description="Basic and acidic residues" evidence="1">
    <location>
        <begin position="293"/>
        <end position="310"/>
    </location>
</feature>
<evidence type="ECO:0000313" key="2">
    <source>
        <dbReference type="EMBL" id="KAK3202161.1"/>
    </source>
</evidence>
<feature type="region of interest" description="Disordered" evidence="1">
    <location>
        <begin position="629"/>
        <end position="667"/>
    </location>
</feature>
<feature type="region of interest" description="Disordered" evidence="1">
    <location>
        <begin position="372"/>
        <end position="403"/>
    </location>
</feature>
<sequence length="712" mass="76391">MNDMAPWWGAGDEIIELPQNTMDYNYNEASGLFPSFGDNMNMNMGTFAGSNNLSMTLQSDGNFSAVPYHNDYINPFAMGNQQGPLGTPANDQSNNPSSRDSFMLYCQAPSFEAQNGHPQEAYPGASTGYTENATGYINNQSTASSETYIKDEAETDDADSYHLDDDDEYVPNLPGDDDDYVLKNGRTNNKRGDENQREVALKKRKLNKDGQERKLRQPRGQLRRWDETDCARALIGIVWACGENGINIPFAQAANLVDDRCTASALQQAILKMCAKLNKDGAQLPKIKMNWPKKGEAPAEGKTTVRDNGKLPRKKPTMTQGTQCCITTLGPLRGAEGQDILMNAGLTDEGSSCEPANAQIMTPKVSPVSAEADAATTMAESTNSMPQAKTSSGHESGPTSTEVNSLFDKDFNFGSAEARGAKVAKQGQAANITPPMQITSSPVCPPAPLRSRDRENGFYGAACSSAMPIGFGNGPASSSFGFGQQGLPNSTQQGQQNRLAYSHMPSIDIPNTPMNFGYDIGGYGQPNNPVKQDSGSVAGVQPLLQFSASSNDSGFGSGSRSDKLLKNGGFNASKTSFKSGRRDSLLQSQSFSQGSQGVRKSGSKILHDPAADKLMRDANDRFLVGMTASALKDSKDPMPSRRASVAEPRPKPRSQLGRNQPRQLPIHGLDKMPDPFVGNFGNISDDASMCGNFSISGNGENPFGPPGAYNTK</sequence>
<feature type="compositionally biased region" description="Polar residues" evidence="1">
    <location>
        <begin position="79"/>
        <end position="100"/>
    </location>
</feature>
<comment type="caution">
    <text evidence="2">The sequence shown here is derived from an EMBL/GenBank/DDBJ whole genome shotgun (WGS) entry which is preliminary data.</text>
</comment>
<feature type="region of interest" description="Disordered" evidence="1">
    <location>
        <begin position="155"/>
        <end position="198"/>
    </location>
</feature>
<proteinExistence type="predicted"/>
<evidence type="ECO:0000313" key="3">
    <source>
        <dbReference type="Proteomes" id="UP001280581"/>
    </source>
</evidence>
<dbReference type="AlphaFoldDB" id="A0AAN6RE21"/>
<feature type="region of interest" description="Disordered" evidence="1">
    <location>
        <begin position="548"/>
        <end position="612"/>
    </location>
</feature>
<accession>A0AAN6RE21</accession>
<evidence type="ECO:0000256" key="1">
    <source>
        <dbReference type="SAM" id="MobiDB-lite"/>
    </source>
</evidence>
<gene>
    <name evidence="2" type="ORF">GRF29_161g310358</name>
</gene>
<feature type="region of interest" description="Disordered" evidence="1">
    <location>
        <begin position="688"/>
        <end position="712"/>
    </location>
</feature>
<keyword evidence="3" id="KW-1185">Reference proteome</keyword>
<feature type="compositionally biased region" description="Polar residues" evidence="1">
    <location>
        <begin position="428"/>
        <end position="442"/>
    </location>
</feature>
<name>A0AAN6RE21_9PLEO</name>
<feature type="compositionally biased region" description="Acidic residues" evidence="1">
    <location>
        <begin position="155"/>
        <end position="179"/>
    </location>
</feature>
<organism evidence="2 3">
    <name type="scientific">Pseudopithomyces chartarum</name>
    <dbReference type="NCBI Taxonomy" id="1892770"/>
    <lineage>
        <taxon>Eukaryota</taxon>
        <taxon>Fungi</taxon>
        <taxon>Dikarya</taxon>
        <taxon>Ascomycota</taxon>
        <taxon>Pezizomycotina</taxon>
        <taxon>Dothideomycetes</taxon>
        <taxon>Pleosporomycetidae</taxon>
        <taxon>Pleosporales</taxon>
        <taxon>Massarineae</taxon>
        <taxon>Didymosphaeriaceae</taxon>
        <taxon>Pseudopithomyces</taxon>
    </lineage>
</organism>
<feature type="region of interest" description="Disordered" evidence="1">
    <location>
        <begin position="422"/>
        <end position="451"/>
    </location>
</feature>
<feature type="region of interest" description="Disordered" evidence="1">
    <location>
        <begin position="79"/>
        <end position="101"/>
    </location>
</feature>